<keyword evidence="2" id="KW-0805">Transcription regulation</keyword>
<evidence type="ECO:0000259" key="7">
    <source>
        <dbReference type="PROSITE" id="PS51519"/>
    </source>
</evidence>
<evidence type="ECO:0000256" key="6">
    <source>
        <dbReference type="ARBA" id="ARBA00023242"/>
    </source>
</evidence>
<dbReference type="PROSITE" id="PS51519">
    <property type="entry name" value="RWP_RK"/>
    <property type="match status" value="1"/>
</dbReference>
<dbReference type="InterPro" id="IPR044607">
    <property type="entry name" value="RKD-like"/>
</dbReference>
<protein>
    <recommendedName>
        <fullName evidence="7">RWP-RK domain-containing protein</fullName>
    </recommendedName>
</protein>
<dbReference type="Pfam" id="PF02042">
    <property type="entry name" value="RWP-RK"/>
    <property type="match status" value="1"/>
</dbReference>
<name>A0A9R1XIJ1_LACSA</name>
<sequence>MDSIPRIKRSHPRRTHNQTILITNIEDKNSGQSINKTMISDNKEKMEFSTELTQMTNPRTMEKESVENGNDGASSYTSQMSLSRENITKYFYMLIKQATMELNVGTTLLKKHCRDLGNRRWPRRKLMRLQTLINNVKELSKESDDGVEKKMKEVILRKKMEEIPDLQLEHNTRRLRQACYKKRRTMASSTSST</sequence>
<keyword evidence="5" id="KW-0804">Transcription</keyword>
<comment type="function">
    <text evidence="1">Putative transcription factor.</text>
</comment>
<reference evidence="8 9" key="1">
    <citation type="journal article" date="2017" name="Nat. Commun.">
        <title>Genome assembly with in vitro proximity ligation data and whole-genome triplication in lettuce.</title>
        <authorList>
            <person name="Reyes-Chin-Wo S."/>
            <person name="Wang Z."/>
            <person name="Yang X."/>
            <person name="Kozik A."/>
            <person name="Arikit S."/>
            <person name="Song C."/>
            <person name="Xia L."/>
            <person name="Froenicke L."/>
            <person name="Lavelle D.O."/>
            <person name="Truco M.J."/>
            <person name="Xia R."/>
            <person name="Zhu S."/>
            <person name="Xu C."/>
            <person name="Xu H."/>
            <person name="Xu X."/>
            <person name="Cox K."/>
            <person name="Korf I."/>
            <person name="Meyers B.C."/>
            <person name="Michelmore R.W."/>
        </authorList>
    </citation>
    <scope>NUCLEOTIDE SEQUENCE [LARGE SCALE GENOMIC DNA]</scope>
    <source>
        <strain evidence="9">cv. Salinas</strain>
        <tissue evidence="8">Seedlings</tissue>
    </source>
</reference>
<evidence type="ECO:0000256" key="4">
    <source>
        <dbReference type="ARBA" id="ARBA00023125"/>
    </source>
</evidence>
<gene>
    <name evidence="8" type="ORF">LSAT_V11C400173870</name>
</gene>
<dbReference type="AlphaFoldDB" id="A0A9R1XIJ1"/>
<keyword evidence="6" id="KW-0539">Nucleus</keyword>
<evidence type="ECO:0000313" key="9">
    <source>
        <dbReference type="Proteomes" id="UP000235145"/>
    </source>
</evidence>
<dbReference type="PANTHER" id="PTHR46373:SF20">
    <property type="entry name" value="PROTEIN RKD1"/>
    <property type="match status" value="1"/>
</dbReference>
<organism evidence="8 9">
    <name type="scientific">Lactuca sativa</name>
    <name type="common">Garden lettuce</name>
    <dbReference type="NCBI Taxonomy" id="4236"/>
    <lineage>
        <taxon>Eukaryota</taxon>
        <taxon>Viridiplantae</taxon>
        <taxon>Streptophyta</taxon>
        <taxon>Embryophyta</taxon>
        <taxon>Tracheophyta</taxon>
        <taxon>Spermatophyta</taxon>
        <taxon>Magnoliopsida</taxon>
        <taxon>eudicotyledons</taxon>
        <taxon>Gunneridae</taxon>
        <taxon>Pentapetalae</taxon>
        <taxon>asterids</taxon>
        <taxon>campanulids</taxon>
        <taxon>Asterales</taxon>
        <taxon>Asteraceae</taxon>
        <taxon>Cichorioideae</taxon>
        <taxon>Cichorieae</taxon>
        <taxon>Lactucinae</taxon>
        <taxon>Lactuca</taxon>
    </lineage>
</organism>
<evidence type="ECO:0000256" key="3">
    <source>
        <dbReference type="ARBA" id="ARBA00023054"/>
    </source>
</evidence>
<comment type="caution">
    <text evidence="8">The sequence shown here is derived from an EMBL/GenBank/DDBJ whole genome shotgun (WGS) entry which is preliminary data.</text>
</comment>
<dbReference type="Proteomes" id="UP000235145">
    <property type="component" value="Unassembled WGS sequence"/>
</dbReference>
<proteinExistence type="predicted"/>
<evidence type="ECO:0000256" key="1">
    <source>
        <dbReference type="ARBA" id="ARBA00004049"/>
    </source>
</evidence>
<dbReference type="GO" id="GO:0003700">
    <property type="term" value="F:DNA-binding transcription factor activity"/>
    <property type="evidence" value="ECO:0007669"/>
    <property type="project" value="InterPro"/>
</dbReference>
<accession>A0A9R1XIJ1</accession>
<dbReference type="EMBL" id="NBSK02000004">
    <property type="protein sequence ID" value="KAJ0213954.1"/>
    <property type="molecule type" value="Genomic_DNA"/>
</dbReference>
<dbReference type="InterPro" id="IPR003035">
    <property type="entry name" value="RWP-RK_dom"/>
</dbReference>
<keyword evidence="3" id="KW-0175">Coiled coil</keyword>
<dbReference type="PANTHER" id="PTHR46373">
    <property type="entry name" value="PROTEIN RKD4"/>
    <property type="match status" value="1"/>
</dbReference>
<feature type="domain" description="RWP-RK" evidence="7">
    <location>
        <begin position="64"/>
        <end position="149"/>
    </location>
</feature>
<evidence type="ECO:0000256" key="2">
    <source>
        <dbReference type="ARBA" id="ARBA00023015"/>
    </source>
</evidence>
<keyword evidence="4" id="KW-0238">DNA-binding</keyword>
<dbReference type="GO" id="GO:0003677">
    <property type="term" value="F:DNA binding"/>
    <property type="evidence" value="ECO:0007669"/>
    <property type="project" value="UniProtKB-KW"/>
</dbReference>
<keyword evidence="9" id="KW-1185">Reference proteome</keyword>
<evidence type="ECO:0000313" key="8">
    <source>
        <dbReference type="EMBL" id="KAJ0213954.1"/>
    </source>
</evidence>
<evidence type="ECO:0000256" key="5">
    <source>
        <dbReference type="ARBA" id="ARBA00023163"/>
    </source>
</evidence>